<evidence type="ECO:0000313" key="2">
    <source>
        <dbReference type="EMBL" id="SDX10695.1"/>
    </source>
</evidence>
<dbReference type="InterPro" id="IPR047262">
    <property type="entry name" value="PRX-like1"/>
</dbReference>
<dbReference type="RefSeq" id="WP_090299100.1">
    <property type="nucleotide sequence ID" value="NZ_FNKI01000006.1"/>
</dbReference>
<evidence type="ECO:0000259" key="1">
    <source>
        <dbReference type="PROSITE" id="PS51352"/>
    </source>
</evidence>
<dbReference type="EMBL" id="FNMY01000007">
    <property type="protein sequence ID" value="SDX10695.1"/>
    <property type="molecule type" value="Genomic_DNA"/>
</dbReference>
<dbReference type="InterPro" id="IPR013766">
    <property type="entry name" value="Thioredoxin_domain"/>
</dbReference>
<dbReference type="InterPro" id="IPR036249">
    <property type="entry name" value="Thioredoxin-like_sf"/>
</dbReference>
<accession>A0A1H2Z052</accession>
<evidence type="ECO:0000313" key="3">
    <source>
        <dbReference type="Proteomes" id="UP000199592"/>
    </source>
</evidence>
<dbReference type="CDD" id="cd02969">
    <property type="entry name" value="PRX_like1"/>
    <property type="match status" value="1"/>
</dbReference>
<dbReference type="InterPro" id="IPR000866">
    <property type="entry name" value="AhpC/TSA"/>
</dbReference>
<name>A0A1H2Z052_9FLAO</name>
<sequence length="212" mass="22852">MKSNKILGIVALLLLVGASLAMGVISSEEISPLEAGYEVGDIATDFSLKNVDGKMVSLSDYKSAKGYLVIFTCNTCPYAQAYEDRIIALDAKYKSKGVPVVAIMPNNPSKKPGDSFDKMKERASDKGFSFPYLIDAGQKVYPQYGATRTPHVFLLEKTSKGNEVKYIGAIDDNYQDAASVDEKFVENAVDAMLAGKEVPLKTTKAIGCGIKA</sequence>
<dbReference type="Proteomes" id="UP000199592">
    <property type="component" value="Unassembled WGS sequence"/>
</dbReference>
<dbReference type="PANTHER" id="PTHR43640:SF1">
    <property type="entry name" value="THIOREDOXIN-DEPENDENT PEROXIREDOXIN"/>
    <property type="match status" value="1"/>
</dbReference>
<dbReference type="Pfam" id="PF00578">
    <property type="entry name" value="AhpC-TSA"/>
    <property type="match status" value="1"/>
</dbReference>
<feature type="domain" description="Thioredoxin" evidence="1">
    <location>
        <begin position="37"/>
        <end position="194"/>
    </location>
</feature>
<keyword evidence="3" id="KW-1185">Reference proteome</keyword>
<dbReference type="SUPFAM" id="SSF52833">
    <property type="entry name" value="Thioredoxin-like"/>
    <property type="match status" value="1"/>
</dbReference>
<dbReference type="PANTHER" id="PTHR43640">
    <property type="entry name" value="OS07G0260300 PROTEIN"/>
    <property type="match status" value="1"/>
</dbReference>
<dbReference type="OrthoDB" id="9809746at2"/>
<organism evidence="2 3">
    <name type="scientific">Flagellimonas zhangzhouensis</name>
    <dbReference type="NCBI Taxonomy" id="1073328"/>
    <lineage>
        <taxon>Bacteria</taxon>
        <taxon>Pseudomonadati</taxon>
        <taxon>Bacteroidota</taxon>
        <taxon>Flavobacteriia</taxon>
        <taxon>Flavobacteriales</taxon>
        <taxon>Flavobacteriaceae</taxon>
        <taxon>Flagellimonas</taxon>
    </lineage>
</organism>
<proteinExistence type="predicted"/>
<dbReference type="GO" id="GO:0016491">
    <property type="term" value="F:oxidoreductase activity"/>
    <property type="evidence" value="ECO:0007669"/>
    <property type="project" value="InterPro"/>
</dbReference>
<gene>
    <name evidence="2" type="ORF">SAMN04487892_3267</name>
</gene>
<dbReference type="GO" id="GO:0016209">
    <property type="term" value="F:antioxidant activity"/>
    <property type="evidence" value="ECO:0007669"/>
    <property type="project" value="InterPro"/>
</dbReference>
<dbReference type="PROSITE" id="PS51352">
    <property type="entry name" value="THIOREDOXIN_2"/>
    <property type="match status" value="1"/>
</dbReference>
<reference evidence="3" key="1">
    <citation type="submission" date="2016-10" db="EMBL/GenBank/DDBJ databases">
        <authorList>
            <person name="Varghese N."/>
            <person name="Submissions S."/>
        </authorList>
    </citation>
    <scope>NUCLEOTIDE SEQUENCE [LARGE SCALE GENOMIC DNA]</scope>
    <source>
        <strain evidence="3">DSM 25030</strain>
    </source>
</reference>
<dbReference type="Gene3D" id="3.40.30.10">
    <property type="entry name" value="Glutaredoxin"/>
    <property type="match status" value="1"/>
</dbReference>
<dbReference type="STRING" id="1073328.SAMN05216294_3226"/>
<protein>
    <submittedName>
        <fullName evidence="2">AhpC/TSA family protein</fullName>
    </submittedName>
</protein>
<dbReference type="AlphaFoldDB" id="A0A1H2Z052"/>